<evidence type="ECO:0000313" key="6">
    <source>
        <dbReference type="EMBL" id="OES37635.1"/>
    </source>
</evidence>
<protein>
    <submittedName>
        <fullName evidence="6">Outer membrane efflux family protein</fullName>
    </submittedName>
</protein>
<evidence type="ECO:0000256" key="1">
    <source>
        <dbReference type="ARBA" id="ARBA00004442"/>
    </source>
</evidence>
<keyword evidence="7" id="KW-1185">Reference proteome</keyword>
<dbReference type="PANTHER" id="PTHR30026:SF23">
    <property type="entry name" value="TO APRF-PUTATIVE OUTER MEMBRANE EFFLUX PROTEIN OR SECRETED ALKALINE PHOSPHATASE-RELATED"/>
    <property type="match status" value="1"/>
</dbReference>
<dbReference type="Proteomes" id="UP000095392">
    <property type="component" value="Unassembled WGS sequence"/>
</dbReference>
<dbReference type="GO" id="GO:1990281">
    <property type="term" value="C:efflux pump complex"/>
    <property type="evidence" value="ECO:0007669"/>
    <property type="project" value="TreeGrafter"/>
</dbReference>
<evidence type="ECO:0000256" key="5">
    <source>
        <dbReference type="ARBA" id="ARBA00023237"/>
    </source>
</evidence>
<evidence type="ECO:0000256" key="3">
    <source>
        <dbReference type="ARBA" id="ARBA00022692"/>
    </source>
</evidence>
<dbReference type="AlphaFoldDB" id="A0A1E7DIZ1"/>
<keyword evidence="2" id="KW-1134">Transmembrane beta strand</keyword>
<comment type="subcellular location">
    <subcellularLocation>
        <location evidence="1">Cell outer membrane</location>
    </subcellularLocation>
</comment>
<dbReference type="PANTHER" id="PTHR30026">
    <property type="entry name" value="OUTER MEMBRANE PROTEIN TOLC"/>
    <property type="match status" value="1"/>
</dbReference>
<proteinExistence type="predicted"/>
<keyword evidence="5" id="KW-0998">Cell outer membrane</keyword>
<comment type="caution">
    <text evidence="6">The sequence shown here is derived from an EMBL/GenBank/DDBJ whole genome shotgun (WGS) entry which is preliminary data.</text>
</comment>
<accession>A0A1E7DIZ1</accession>
<dbReference type="GO" id="GO:0009279">
    <property type="term" value="C:cell outer membrane"/>
    <property type="evidence" value="ECO:0007669"/>
    <property type="project" value="UniProtKB-SubCell"/>
</dbReference>
<dbReference type="GO" id="GO:0015288">
    <property type="term" value="F:porin activity"/>
    <property type="evidence" value="ECO:0007669"/>
    <property type="project" value="TreeGrafter"/>
</dbReference>
<dbReference type="RefSeq" id="WP_081333947.1">
    <property type="nucleotide sequence ID" value="NZ_CP147978.1"/>
</dbReference>
<evidence type="ECO:0000256" key="2">
    <source>
        <dbReference type="ARBA" id="ARBA00022452"/>
    </source>
</evidence>
<dbReference type="Gene3D" id="1.20.1600.10">
    <property type="entry name" value="Outer membrane efflux proteins (OEP)"/>
    <property type="match status" value="1"/>
</dbReference>
<dbReference type="InterPro" id="IPR051906">
    <property type="entry name" value="TolC-like"/>
</dbReference>
<sequence length="429" mass="46885">MFFGKKLSKKPIINRYFVSGMLISMSISGMSVGVNAQEILTLNDAISLSLQQHPELHVFTHKSEAAKALITQAEVGTPKVVNAQLEDFLGSGNNSGVSGLQATLSISWLLENDIIESRVNLASSKADATTIDQEVRAVDIAANTARLYITLLAQKENLKLAKIAEDQAKDLLDNVEGRVKAAKANAIDELRARASLSLYELEVEDLVHEIAATKSALAAQWKGTTNFSVTGTLTNIPSISELDEVLKRLKENPKIQRYILQQQEIESEIDLAVVEESPAWEVSTGIRRNEVIDDFAFVAGISIPIGGEGRNKGLITSLRAKQSQSAAESDALLQSISTDALLLTHKLKHSLHVIQKLSNSSIPMLEQANEQASRAYNIGSYSYTDLFAVQKELLNAQKSLIDAYTNIQLFNIELERLTGTSVSKNERAL</sequence>
<organism evidence="6 7">
    <name type="scientific">Alteromonas macleodii</name>
    <name type="common">Pseudoalteromonas macleodii</name>
    <dbReference type="NCBI Taxonomy" id="28108"/>
    <lineage>
        <taxon>Bacteria</taxon>
        <taxon>Pseudomonadati</taxon>
        <taxon>Pseudomonadota</taxon>
        <taxon>Gammaproteobacteria</taxon>
        <taxon>Alteromonadales</taxon>
        <taxon>Alteromonadaceae</taxon>
        <taxon>Alteromonas/Salinimonas group</taxon>
        <taxon>Alteromonas</taxon>
    </lineage>
</organism>
<evidence type="ECO:0000256" key="4">
    <source>
        <dbReference type="ARBA" id="ARBA00023136"/>
    </source>
</evidence>
<keyword evidence="4" id="KW-0472">Membrane</keyword>
<reference evidence="6 7" key="1">
    <citation type="submission" date="2016-09" db="EMBL/GenBank/DDBJ databases">
        <title>Draft Genome Sequence of four Alteromonas macleodii strains isolated from copper coupons and grown long-term at elevated copper levels.</title>
        <authorList>
            <person name="Cusick K."/>
            <person name="Dale J."/>
            <person name="Little B."/>
            <person name="Biffinger J."/>
        </authorList>
    </citation>
    <scope>NUCLEOTIDE SEQUENCE [LARGE SCALE GENOMIC DNA]</scope>
    <source>
        <strain evidence="6 7">KCP01</strain>
    </source>
</reference>
<name>A0A1E7DIZ1_ALTMA</name>
<keyword evidence="3" id="KW-0812">Transmembrane</keyword>
<dbReference type="GO" id="GO:0015562">
    <property type="term" value="F:efflux transmembrane transporter activity"/>
    <property type="evidence" value="ECO:0007669"/>
    <property type="project" value="InterPro"/>
</dbReference>
<gene>
    <name evidence="6" type="ORF">BFV95_0274</name>
</gene>
<dbReference type="EMBL" id="MIPY01000004">
    <property type="protein sequence ID" value="OES37635.1"/>
    <property type="molecule type" value="Genomic_DNA"/>
</dbReference>
<dbReference type="SUPFAM" id="SSF56954">
    <property type="entry name" value="Outer membrane efflux proteins (OEP)"/>
    <property type="match status" value="1"/>
</dbReference>
<evidence type="ECO:0000313" key="7">
    <source>
        <dbReference type="Proteomes" id="UP000095392"/>
    </source>
</evidence>